<dbReference type="InterPro" id="IPR006222">
    <property type="entry name" value="GCVT_N"/>
</dbReference>
<dbReference type="InterPro" id="IPR029043">
    <property type="entry name" value="GcvT/YgfZ_C"/>
</dbReference>
<dbReference type="SUPFAM" id="SSF103025">
    <property type="entry name" value="Folate-binding domain"/>
    <property type="match status" value="1"/>
</dbReference>
<evidence type="ECO:0000313" key="6">
    <source>
        <dbReference type="EMBL" id="CAB4912584.1"/>
    </source>
</evidence>
<evidence type="ECO:0000259" key="4">
    <source>
        <dbReference type="Pfam" id="PF08669"/>
    </source>
</evidence>
<dbReference type="Gene3D" id="3.30.9.10">
    <property type="entry name" value="D-Amino Acid Oxidase, subunit A, domain 2"/>
    <property type="match status" value="1"/>
</dbReference>
<dbReference type="Pfam" id="PF01266">
    <property type="entry name" value="DAO"/>
    <property type="match status" value="1"/>
</dbReference>
<comment type="similarity">
    <text evidence="1">Belongs to the GcvT family.</text>
</comment>
<dbReference type="Gene3D" id="3.30.1360.120">
    <property type="entry name" value="Probable tRNA modification gtpase trme, domain 1"/>
    <property type="match status" value="1"/>
</dbReference>
<feature type="domain" description="GCVT N-terminal" evidence="3">
    <location>
        <begin position="425"/>
        <end position="692"/>
    </location>
</feature>
<dbReference type="SUPFAM" id="SSF101790">
    <property type="entry name" value="Aminomethyltransferase beta-barrel domain"/>
    <property type="match status" value="1"/>
</dbReference>
<dbReference type="Pfam" id="PF01571">
    <property type="entry name" value="GCV_T"/>
    <property type="match status" value="1"/>
</dbReference>
<dbReference type="SUPFAM" id="SSF51905">
    <property type="entry name" value="FAD/NAD(P)-binding domain"/>
    <property type="match status" value="1"/>
</dbReference>
<dbReference type="GO" id="GO:0005739">
    <property type="term" value="C:mitochondrion"/>
    <property type="evidence" value="ECO:0007669"/>
    <property type="project" value="TreeGrafter"/>
</dbReference>
<dbReference type="Pfam" id="PF08669">
    <property type="entry name" value="GCV_T_C"/>
    <property type="match status" value="1"/>
</dbReference>
<feature type="domain" description="FAD dependent oxidoreductase" evidence="2">
    <location>
        <begin position="6"/>
        <end position="363"/>
    </location>
</feature>
<dbReference type="InterPro" id="IPR032503">
    <property type="entry name" value="FAO_M"/>
</dbReference>
<sequence length="798" mass="87007">MTASYRVLVIGGGITGTSILYHLALKGWTDVALIERTELTAGSSWHAAGGFHAINNDAHIAALQSYTISMYPKVAAESGVDIGLKLSGGIELASTPERMRWLEAELAWHAMMGHEGARLLDPQEIVDLVPIVNPKGLAGGLFDPDEGNLDPNGAVYAYAGAARKRGATVITHNRVLGMKRNSNGWLVETEQGPIQAEHVVNAAGMWGRKVGLMAGVDHPVTPILHHYLVTEDVPEIMAIDWAMPAVTDLEGWTYLQREQNGAVLGVYESNPNHWHPEGAPWDFGVTLLPPDIDRIAAELEIGFERFPALAEVGIKRWVHGAFAITPDGNPLVGPVRGLPGYWAAAGVMAGYSQGAAVGLAISNWIVDGDPGDDVYAMDVARFGPWAAQDDYLLANTYQFYARRFLTTYPHEQLPAGRPLHTTPAYDELRAAGGQYGVTWGLEVPQFFTPGQPDFVHEPSLNRDNAFPFIAEEVSAVRIDVGAYETGVYSRYEVTGPNAESWLDHLLAGRLPKVGRMGLTPMLHDKGTLMGDLSVTRLADDRFWIIGSYYLQEWHLRWFEEHMTSGVELKNMSDQWLGFAVSGPRSREVVQQLVDIDLSDAAFKFMSARLVNNGRMLVSRMSLAGELGYELTVPAEEQAELWRSLANLHVRPIGDRAIDSLRLEKGFGIWSAEFTQGYTPGETGLDRFIAWEKGDFIGKEAALREREQGSARELVTLSLGDCDADAVGDEPVWSGDKVVGLITSGAYGHHVGASLAMALIDREALASGEPLEVSVVGRRRPAVALAEPAYDPSGSRMRG</sequence>
<reference evidence="6" key="1">
    <citation type="submission" date="2020-05" db="EMBL/GenBank/DDBJ databases">
        <authorList>
            <person name="Chiriac C."/>
            <person name="Salcher M."/>
            <person name="Ghai R."/>
            <person name="Kavagutti S V."/>
        </authorList>
    </citation>
    <scope>NUCLEOTIDE SEQUENCE</scope>
</reference>
<gene>
    <name evidence="6" type="ORF">UFOPK3610_00906</name>
</gene>
<proteinExistence type="inferred from homology"/>
<dbReference type="Gene3D" id="3.30.70.1400">
    <property type="entry name" value="Aminomethyltransferase beta-barrel domains"/>
    <property type="match status" value="1"/>
</dbReference>
<organism evidence="6">
    <name type="scientific">freshwater metagenome</name>
    <dbReference type="NCBI Taxonomy" id="449393"/>
    <lineage>
        <taxon>unclassified sequences</taxon>
        <taxon>metagenomes</taxon>
        <taxon>ecological metagenomes</taxon>
    </lineage>
</organism>
<evidence type="ECO:0000256" key="1">
    <source>
        <dbReference type="ARBA" id="ARBA00008609"/>
    </source>
</evidence>
<dbReference type="Gene3D" id="2.40.30.110">
    <property type="entry name" value="Aminomethyltransferase beta-barrel domains"/>
    <property type="match status" value="1"/>
</dbReference>
<dbReference type="Pfam" id="PF16350">
    <property type="entry name" value="FAO_M"/>
    <property type="match status" value="1"/>
</dbReference>
<dbReference type="InterPro" id="IPR036188">
    <property type="entry name" value="FAD/NAD-bd_sf"/>
</dbReference>
<evidence type="ECO:0000259" key="2">
    <source>
        <dbReference type="Pfam" id="PF01266"/>
    </source>
</evidence>
<dbReference type="Gene3D" id="3.50.50.60">
    <property type="entry name" value="FAD/NAD(P)-binding domain"/>
    <property type="match status" value="1"/>
</dbReference>
<dbReference type="InterPro" id="IPR027266">
    <property type="entry name" value="TrmE/GcvT-like"/>
</dbReference>
<name>A0A6J7GZ76_9ZZZZ</name>
<accession>A0A6J7GZ76</accession>
<dbReference type="PANTHER" id="PTHR43757:SF2">
    <property type="entry name" value="AMINOMETHYLTRANSFERASE, MITOCHONDRIAL"/>
    <property type="match status" value="1"/>
</dbReference>
<evidence type="ECO:0000259" key="5">
    <source>
        <dbReference type="Pfam" id="PF16350"/>
    </source>
</evidence>
<dbReference type="InterPro" id="IPR006076">
    <property type="entry name" value="FAD-dep_OxRdtase"/>
</dbReference>
<dbReference type="EMBL" id="CAFBMR010000029">
    <property type="protein sequence ID" value="CAB4912584.1"/>
    <property type="molecule type" value="Genomic_DNA"/>
</dbReference>
<dbReference type="SUPFAM" id="SSF54373">
    <property type="entry name" value="FAD-linked reductases, C-terminal domain"/>
    <property type="match status" value="1"/>
</dbReference>
<dbReference type="AlphaFoldDB" id="A0A6J7GZ76"/>
<protein>
    <submittedName>
        <fullName evidence="6">Unannotated protein</fullName>
    </submittedName>
</protein>
<dbReference type="PANTHER" id="PTHR43757">
    <property type="entry name" value="AMINOMETHYLTRANSFERASE"/>
    <property type="match status" value="1"/>
</dbReference>
<dbReference type="InterPro" id="IPR013977">
    <property type="entry name" value="GcvT_C"/>
</dbReference>
<evidence type="ECO:0000259" key="3">
    <source>
        <dbReference type="Pfam" id="PF01571"/>
    </source>
</evidence>
<feature type="domain" description="FAD dependent oxidoreductase central" evidence="5">
    <location>
        <begin position="367"/>
        <end position="421"/>
    </location>
</feature>
<dbReference type="InterPro" id="IPR028896">
    <property type="entry name" value="GcvT/YgfZ/DmdA"/>
</dbReference>
<feature type="domain" description="Aminomethyltransferase C-terminal" evidence="4">
    <location>
        <begin position="711"/>
        <end position="790"/>
    </location>
</feature>